<dbReference type="Proteomes" id="UP001596053">
    <property type="component" value="Unassembled WGS sequence"/>
</dbReference>
<reference evidence="3" key="1">
    <citation type="journal article" date="2019" name="Int. J. Syst. Evol. Microbiol.">
        <title>The Global Catalogue of Microorganisms (GCM) 10K type strain sequencing project: providing services to taxonomists for standard genome sequencing and annotation.</title>
        <authorList>
            <consortium name="The Broad Institute Genomics Platform"/>
            <consortium name="The Broad Institute Genome Sequencing Center for Infectious Disease"/>
            <person name="Wu L."/>
            <person name="Ma J."/>
        </authorList>
    </citation>
    <scope>NUCLEOTIDE SEQUENCE [LARGE SCALE GENOMIC DNA]</scope>
    <source>
        <strain evidence="3">NCAIM B.01391</strain>
    </source>
</reference>
<name>A0ABW0IVP8_9HYPH</name>
<sequence>MTLSVAPVAVIWDGSGHIAALWRHSAPVRFLAAEEAGGRISLIAAADAGTAPLFALLPAGSRAVHAVTVEADGRLNTIPVQLDDRLSLAEADRNAGGLALVQAHLDDAGALTVQTGPAGAGSAPEAAPMASGLNRASGSESEGYRLLVGPFLHPEDERAATTVLTARRREAGGLTLAFTGDGSETIAEGLLVAHLPAAMREARQALSQIDQDLRLAIEAEFDTLAAAPADERDVDATGLGRVAALRRGFRLLRPRAEAKDGLLSLPDWIEEDDIIVFAEPRRQLVWNGDGEAVSGSPMTLRWQDGAFAATPHGARYSASAATGLTIGQAGGNALVAAAPGTAAPLHDDLSLAAGRRAEELWRATSASRPARLGTLLGELALRAAHAPTGPLARLDARAKTSTTKGPAASAGLLEALATATGIDAGRIDELGERALGEQIAMLLRMSAQPELAARACAVRLLLPLPGADRSEAELARLLAWYEDPALPQALAREAMALAGHDRRAMRLLHDVAASAHQSWIEPELAAEVEQAMADAATRSGQRRFSPLDALLFELRRQPQRQPAPGLETIARMRSELSDAARQASQPAAFTDELARRLGELTPGEIVLLHGHFASLRREVEQAAAAADLIRDWEGVAGYPGLAARAHRSGDPVKGAARLTARSRPFAGSLAHIESLAPALTGLSAQIDALLGPAGGATERNQALRATLESYGRLLLAQMALHEADAAFASVPFAGKALADPHDTGFGAAYRRLRAGSGDLLARYLAAAAALTGLDHHWGTALAGEVTANTGSRQDA</sequence>
<evidence type="ECO:0008006" key="4">
    <source>
        <dbReference type="Google" id="ProtNLM"/>
    </source>
</evidence>
<proteinExistence type="predicted"/>
<feature type="compositionally biased region" description="Low complexity" evidence="1">
    <location>
        <begin position="116"/>
        <end position="132"/>
    </location>
</feature>
<evidence type="ECO:0000313" key="3">
    <source>
        <dbReference type="Proteomes" id="UP001596053"/>
    </source>
</evidence>
<dbReference type="EMBL" id="JBHSLW010000026">
    <property type="protein sequence ID" value="MFC5421176.1"/>
    <property type="molecule type" value="Genomic_DNA"/>
</dbReference>
<keyword evidence="3" id="KW-1185">Reference proteome</keyword>
<organism evidence="2 3">
    <name type="scientific">Bosea eneae</name>
    <dbReference type="NCBI Taxonomy" id="151454"/>
    <lineage>
        <taxon>Bacteria</taxon>
        <taxon>Pseudomonadati</taxon>
        <taxon>Pseudomonadota</taxon>
        <taxon>Alphaproteobacteria</taxon>
        <taxon>Hyphomicrobiales</taxon>
        <taxon>Boseaceae</taxon>
        <taxon>Bosea</taxon>
    </lineage>
</organism>
<feature type="region of interest" description="Disordered" evidence="1">
    <location>
        <begin position="116"/>
        <end position="135"/>
    </location>
</feature>
<dbReference type="RefSeq" id="WP_377799516.1">
    <property type="nucleotide sequence ID" value="NZ_JBHSLW010000026.1"/>
</dbReference>
<evidence type="ECO:0000256" key="1">
    <source>
        <dbReference type="SAM" id="MobiDB-lite"/>
    </source>
</evidence>
<evidence type="ECO:0000313" key="2">
    <source>
        <dbReference type="EMBL" id="MFC5421176.1"/>
    </source>
</evidence>
<gene>
    <name evidence="2" type="ORF">ACFPOB_16590</name>
</gene>
<protein>
    <recommendedName>
        <fullName evidence="4">CHAT domain-containing protein</fullName>
    </recommendedName>
</protein>
<accession>A0ABW0IVP8</accession>
<comment type="caution">
    <text evidence="2">The sequence shown here is derived from an EMBL/GenBank/DDBJ whole genome shotgun (WGS) entry which is preliminary data.</text>
</comment>